<comment type="similarity">
    <text evidence="2">Belongs to the MAD1 family.</text>
</comment>
<evidence type="ECO:0000256" key="6">
    <source>
        <dbReference type="ARBA" id="ARBA00023306"/>
    </source>
</evidence>
<keyword evidence="5" id="KW-0539">Nucleus</keyword>
<name>A0A061RHI9_9CHLO</name>
<dbReference type="PANTHER" id="PTHR23168">
    <property type="entry name" value="MITOTIC SPINDLE ASSEMBLY CHECKPOINT PROTEIN MAD1 MITOTIC ARREST DEFICIENT-LIKE PROTEIN 1"/>
    <property type="match status" value="1"/>
</dbReference>
<evidence type="ECO:0000256" key="4">
    <source>
        <dbReference type="ARBA" id="ARBA00022776"/>
    </source>
</evidence>
<dbReference type="Pfam" id="PF05557">
    <property type="entry name" value="MAD"/>
    <property type="match status" value="1"/>
</dbReference>
<dbReference type="InterPro" id="IPR008672">
    <property type="entry name" value="Mad1"/>
</dbReference>
<accession>A0A061RHI9</accession>
<evidence type="ECO:0000256" key="3">
    <source>
        <dbReference type="ARBA" id="ARBA00022618"/>
    </source>
</evidence>
<feature type="non-terminal residue" evidence="7">
    <location>
        <position position="1"/>
    </location>
</feature>
<reference evidence="7" key="1">
    <citation type="submission" date="2014-05" db="EMBL/GenBank/DDBJ databases">
        <title>The transcriptome of the halophilic microalga Tetraselmis sp. GSL018 isolated from the Great Salt Lake, Utah.</title>
        <authorList>
            <person name="Jinkerson R.E."/>
            <person name="D'Adamo S."/>
            <person name="Posewitz M.C."/>
        </authorList>
    </citation>
    <scope>NUCLEOTIDE SEQUENCE</scope>
    <source>
        <strain evidence="7">GSL018</strain>
    </source>
</reference>
<protein>
    <submittedName>
        <fullName evidence="7">Mitotic spindle assembly checkpoint protein mad1-like</fullName>
    </submittedName>
</protein>
<keyword evidence="6" id="KW-0131">Cell cycle</keyword>
<dbReference type="GO" id="GO:0000776">
    <property type="term" value="C:kinetochore"/>
    <property type="evidence" value="ECO:0007669"/>
    <property type="project" value="TreeGrafter"/>
</dbReference>
<evidence type="ECO:0000256" key="2">
    <source>
        <dbReference type="ARBA" id="ARBA00008029"/>
    </source>
</evidence>
<dbReference type="Gene3D" id="3.30.457.60">
    <property type="match status" value="1"/>
</dbReference>
<keyword evidence="4" id="KW-0498">Mitosis</keyword>
<evidence type="ECO:0000313" key="7">
    <source>
        <dbReference type="EMBL" id="JAC70234.1"/>
    </source>
</evidence>
<evidence type="ECO:0000256" key="5">
    <source>
        <dbReference type="ARBA" id="ARBA00023242"/>
    </source>
</evidence>
<dbReference type="PANTHER" id="PTHR23168:SF0">
    <property type="entry name" value="MITOTIC SPINDLE ASSEMBLY CHECKPOINT PROTEIN MAD1"/>
    <property type="match status" value="1"/>
</dbReference>
<keyword evidence="3" id="KW-0132">Cell division</keyword>
<dbReference type="Gene3D" id="1.20.5.170">
    <property type="match status" value="1"/>
</dbReference>
<dbReference type="EMBL" id="GBEZ01015976">
    <property type="protein sequence ID" value="JAC70234.1"/>
    <property type="molecule type" value="Transcribed_RNA"/>
</dbReference>
<dbReference type="GO" id="GO:0005635">
    <property type="term" value="C:nuclear envelope"/>
    <property type="evidence" value="ECO:0007669"/>
    <property type="project" value="TreeGrafter"/>
</dbReference>
<dbReference type="GO" id="GO:0007094">
    <property type="term" value="P:mitotic spindle assembly checkpoint signaling"/>
    <property type="evidence" value="ECO:0007669"/>
    <property type="project" value="InterPro"/>
</dbReference>
<dbReference type="GO" id="GO:0051315">
    <property type="term" value="P:attachment of mitotic spindle microtubules to kinetochore"/>
    <property type="evidence" value="ECO:0007669"/>
    <property type="project" value="TreeGrafter"/>
</dbReference>
<organism evidence="7">
    <name type="scientific">Tetraselmis sp. GSL018</name>
    <dbReference type="NCBI Taxonomy" id="582737"/>
    <lineage>
        <taxon>Eukaryota</taxon>
        <taxon>Viridiplantae</taxon>
        <taxon>Chlorophyta</taxon>
        <taxon>core chlorophytes</taxon>
        <taxon>Chlorodendrophyceae</taxon>
        <taxon>Chlorodendrales</taxon>
        <taxon>Chlorodendraceae</taxon>
        <taxon>Tetraselmis</taxon>
    </lineage>
</organism>
<dbReference type="AlphaFoldDB" id="A0A061RHI9"/>
<gene>
    <name evidence="7" type="ORF">TSPGSL018_4604</name>
</gene>
<dbReference type="GO" id="GO:0072686">
    <property type="term" value="C:mitotic spindle"/>
    <property type="evidence" value="ECO:0007669"/>
    <property type="project" value="TreeGrafter"/>
</dbReference>
<evidence type="ECO:0000256" key="1">
    <source>
        <dbReference type="ARBA" id="ARBA00004123"/>
    </source>
</evidence>
<dbReference type="GO" id="GO:0051301">
    <property type="term" value="P:cell division"/>
    <property type="evidence" value="ECO:0007669"/>
    <property type="project" value="UniProtKB-KW"/>
</dbReference>
<sequence>RLKEVFRERIQAFREACYQLFGYRVDMASEASSRGAGTGAATSFVLRPAKADSKDDHLVFRFTQAGGMEIQETPFTAQPSRQQEVQTFIAKFRSIPAFTANLTMELFQKQTQC</sequence>
<comment type="subcellular location">
    <subcellularLocation>
        <location evidence="1">Nucleus</location>
    </subcellularLocation>
</comment>
<proteinExistence type="inferred from homology"/>